<dbReference type="HOGENOM" id="CLU_097628_1_0_1"/>
<protein>
    <recommendedName>
        <fullName evidence="3">Peptidase A2 domain-containing protein</fullName>
    </recommendedName>
</protein>
<dbReference type="STRING" id="765257.A0A0C9Y1A9"/>
<feature type="non-terminal residue" evidence="1">
    <location>
        <position position="151"/>
    </location>
</feature>
<reference evidence="1 2" key="1">
    <citation type="submission" date="2014-04" db="EMBL/GenBank/DDBJ databases">
        <authorList>
            <consortium name="DOE Joint Genome Institute"/>
            <person name="Kuo A."/>
            <person name="Kohler A."/>
            <person name="Costa M.D."/>
            <person name="Nagy L.G."/>
            <person name="Floudas D."/>
            <person name="Copeland A."/>
            <person name="Barry K.W."/>
            <person name="Cichocki N."/>
            <person name="Veneault-Fourrey C."/>
            <person name="LaButti K."/>
            <person name="Lindquist E.A."/>
            <person name="Lipzen A."/>
            <person name="Lundell T."/>
            <person name="Morin E."/>
            <person name="Murat C."/>
            <person name="Sun H."/>
            <person name="Tunlid A."/>
            <person name="Henrissat B."/>
            <person name="Grigoriev I.V."/>
            <person name="Hibbett D.S."/>
            <person name="Martin F."/>
            <person name="Nordberg H.P."/>
            <person name="Cantor M.N."/>
            <person name="Hua S.X."/>
        </authorList>
    </citation>
    <scope>NUCLEOTIDE SEQUENCE [LARGE SCALE GENOMIC DNA]</scope>
    <source>
        <strain evidence="1 2">441</strain>
    </source>
</reference>
<reference evidence="2" key="2">
    <citation type="submission" date="2015-01" db="EMBL/GenBank/DDBJ databases">
        <title>Evolutionary Origins and Diversification of the Mycorrhizal Mutualists.</title>
        <authorList>
            <consortium name="DOE Joint Genome Institute"/>
            <consortium name="Mycorrhizal Genomics Consortium"/>
            <person name="Kohler A."/>
            <person name="Kuo A."/>
            <person name="Nagy L.G."/>
            <person name="Floudas D."/>
            <person name="Copeland A."/>
            <person name="Barry K.W."/>
            <person name="Cichocki N."/>
            <person name="Veneault-Fourrey C."/>
            <person name="LaButti K."/>
            <person name="Lindquist E.A."/>
            <person name="Lipzen A."/>
            <person name="Lundell T."/>
            <person name="Morin E."/>
            <person name="Murat C."/>
            <person name="Riley R."/>
            <person name="Ohm R."/>
            <person name="Sun H."/>
            <person name="Tunlid A."/>
            <person name="Henrissat B."/>
            <person name="Grigoriev I.V."/>
            <person name="Hibbett D.S."/>
            <person name="Martin F."/>
        </authorList>
    </citation>
    <scope>NUCLEOTIDE SEQUENCE [LARGE SCALE GENOMIC DNA]</scope>
    <source>
        <strain evidence="2">441</strain>
    </source>
</reference>
<dbReference type="Gene3D" id="2.40.70.10">
    <property type="entry name" value="Acid Proteases"/>
    <property type="match status" value="1"/>
</dbReference>
<accession>A0A0C9Y1A9</accession>
<dbReference type="InterPro" id="IPR021109">
    <property type="entry name" value="Peptidase_aspartic_dom_sf"/>
</dbReference>
<dbReference type="Proteomes" id="UP000054018">
    <property type="component" value="Unassembled WGS sequence"/>
</dbReference>
<feature type="non-terminal residue" evidence="1">
    <location>
        <position position="1"/>
    </location>
</feature>
<evidence type="ECO:0000313" key="2">
    <source>
        <dbReference type="Proteomes" id="UP000054018"/>
    </source>
</evidence>
<dbReference type="EMBL" id="KN834345">
    <property type="protein sequence ID" value="KIK10961.1"/>
    <property type="molecule type" value="Genomic_DNA"/>
</dbReference>
<proteinExistence type="predicted"/>
<dbReference type="AlphaFoldDB" id="A0A0C9Y1A9"/>
<evidence type="ECO:0008006" key="3">
    <source>
        <dbReference type="Google" id="ProtNLM"/>
    </source>
</evidence>
<evidence type="ECO:0000313" key="1">
    <source>
        <dbReference type="EMBL" id="KIK10961.1"/>
    </source>
</evidence>
<dbReference type="OrthoDB" id="3262237at2759"/>
<keyword evidence="2" id="KW-1185">Reference proteome</keyword>
<organism evidence="1 2">
    <name type="scientific">Pisolithus microcarpus 441</name>
    <dbReference type="NCBI Taxonomy" id="765257"/>
    <lineage>
        <taxon>Eukaryota</taxon>
        <taxon>Fungi</taxon>
        <taxon>Dikarya</taxon>
        <taxon>Basidiomycota</taxon>
        <taxon>Agaricomycotina</taxon>
        <taxon>Agaricomycetes</taxon>
        <taxon>Agaricomycetidae</taxon>
        <taxon>Boletales</taxon>
        <taxon>Sclerodermatineae</taxon>
        <taxon>Pisolithaceae</taxon>
        <taxon>Pisolithus</taxon>
    </lineage>
</organism>
<gene>
    <name evidence="1" type="ORF">PISMIDRAFT_70224</name>
</gene>
<name>A0A0C9Y1A9_9AGAM</name>
<sequence length="151" mass="16506">NNTIDIYSTLAQMKGTISIENKTVPFVNNVTIKNDSSELVRLRALFDDGAMVNAMCTTVFEAVKHRLRGWTHTSQTLQMANGSIIPAIAQWTGTIRIGAVDTQTTFIVFNSGGGWAFLAGKPMLQALRAVHNYSMDQLTVTDGKNVTVLDN</sequence>